<dbReference type="AlphaFoldDB" id="A0A5B7DAZ1"/>
<feature type="region of interest" description="Disordered" evidence="1">
    <location>
        <begin position="168"/>
        <end position="198"/>
    </location>
</feature>
<feature type="region of interest" description="Disordered" evidence="1">
    <location>
        <begin position="103"/>
        <end position="127"/>
    </location>
</feature>
<feature type="compositionally biased region" description="Basic residues" evidence="1">
    <location>
        <begin position="171"/>
        <end position="191"/>
    </location>
</feature>
<proteinExistence type="predicted"/>
<protein>
    <submittedName>
        <fullName evidence="2">Uncharacterized protein</fullName>
    </submittedName>
</protein>
<reference evidence="2 3" key="1">
    <citation type="submission" date="2019-05" db="EMBL/GenBank/DDBJ databases">
        <title>Another draft genome of Portunus trituberculatus and its Hox gene families provides insights of decapod evolution.</title>
        <authorList>
            <person name="Jeong J.-H."/>
            <person name="Song I."/>
            <person name="Kim S."/>
            <person name="Choi T."/>
            <person name="Kim D."/>
            <person name="Ryu S."/>
            <person name="Kim W."/>
        </authorList>
    </citation>
    <scope>NUCLEOTIDE SEQUENCE [LARGE SCALE GENOMIC DNA]</scope>
    <source>
        <tissue evidence="2">Muscle</tissue>
    </source>
</reference>
<dbReference type="Proteomes" id="UP000324222">
    <property type="component" value="Unassembled WGS sequence"/>
</dbReference>
<name>A0A5B7DAZ1_PORTR</name>
<feature type="compositionally biased region" description="Basic residues" evidence="1">
    <location>
        <begin position="116"/>
        <end position="126"/>
    </location>
</feature>
<keyword evidence="3" id="KW-1185">Reference proteome</keyword>
<dbReference type="EMBL" id="VSRR010000675">
    <property type="protein sequence ID" value="MPC18393.1"/>
    <property type="molecule type" value="Genomic_DNA"/>
</dbReference>
<evidence type="ECO:0000313" key="3">
    <source>
        <dbReference type="Proteomes" id="UP000324222"/>
    </source>
</evidence>
<evidence type="ECO:0000256" key="1">
    <source>
        <dbReference type="SAM" id="MobiDB-lite"/>
    </source>
</evidence>
<organism evidence="2 3">
    <name type="scientific">Portunus trituberculatus</name>
    <name type="common">Swimming crab</name>
    <name type="synonym">Neptunus trituberculatus</name>
    <dbReference type="NCBI Taxonomy" id="210409"/>
    <lineage>
        <taxon>Eukaryota</taxon>
        <taxon>Metazoa</taxon>
        <taxon>Ecdysozoa</taxon>
        <taxon>Arthropoda</taxon>
        <taxon>Crustacea</taxon>
        <taxon>Multicrustacea</taxon>
        <taxon>Malacostraca</taxon>
        <taxon>Eumalacostraca</taxon>
        <taxon>Eucarida</taxon>
        <taxon>Decapoda</taxon>
        <taxon>Pleocyemata</taxon>
        <taxon>Brachyura</taxon>
        <taxon>Eubrachyura</taxon>
        <taxon>Portunoidea</taxon>
        <taxon>Portunidae</taxon>
        <taxon>Portuninae</taxon>
        <taxon>Portunus</taxon>
    </lineage>
</organism>
<accession>A0A5B7DAZ1</accession>
<gene>
    <name evidence="2" type="ORF">E2C01_011274</name>
</gene>
<comment type="caution">
    <text evidence="2">The sequence shown here is derived from an EMBL/GenBank/DDBJ whole genome shotgun (WGS) entry which is preliminary data.</text>
</comment>
<evidence type="ECO:0000313" key="2">
    <source>
        <dbReference type="EMBL" id="MPC18393.1"/>
    </source>
</evidence>
<sequence length="208" mass="23506">MKTRRNILISINHSIVLYSQHNHTFFTATQLTPPSGNSTASLRQDCGGESAVRSLNPEYLRQSLPAPRSATYWSSPPPSSLYTSVRLRWWSWGRLNLAKPPHEAPTSLSLSLSSPPRRHTVPRHSGGKSSLLTCIEEGWRGARGLKVCEGRAAGRWSPRVALWRVPASATRARHPHRRHHRHRLRLPRHPPRPPPHLLPQLHDYSVAC</sequence>